<dbReference type="AlphaFoldDB" id="K1VUJ0"/>
<comment type="caution">
    <text evidence="13">The sequence shown here is derived from an EMBL/GenBank/DDBJ whole genome shotgun (WGS) entry which is preliminary data.</text>
</comment>
<evidence type="ECO:0000256" key="4">
    <source>
        <dbReference type="ARBA" id="ARBA00041057"/>
    </source>
</evidence>
<dbReference type="HOGENOM" id="CLU_024566_4_0_1"/>
<dbReference type="InterPro" id="IPR036705">
    <property type="entry name" value="Ribosyl_crysJ1_sf"/>
</dbReference>
<dbReference type="eggNOG" id="ENOG502RE1G">
    <property type="taxonomic scope" value="Eukaryota"/>
</dbReference>
<keyword evidence="14" id="KW-1185">Reference proteome</keyword>
<dbReference type="PANTHER" id="PTHR16222:SF24">
    <property type="entry name" value="ADP-RIBOSYLHYDROLASE ARH3"/>
    <property type="match status" value="1"/>
</dbReference>
<evidence type="ECO:0000256" key="5">
    <source>
        <dbReference type="ARBA" id="ARBA00042398"/>
    </source>
</evidence>
<evidence type="ECO:0000313" key="14">
    <source>
        <dbReference type="Proteomes" id="UP000006757"/>
    </source>
</evidence>
<dbReference type="Pfam" id="PF03747">
    <property type="entry name" value="ADP_ribosyl_GH"/>
    <property type="match status" value="2"/>
</dbReference>
<evidence type="ECO:0000256" key="9">
    <source>
        <dbReference type="ARBA" id="ARBA00043187"/>
    </source>
</evidence>
<evidence type="ECO:0000313" key="13">
    <source>
        <dbReference type="EMBL" id="EKD03172.1"/>
    </source>
</evidence>
<dbReference type="GO" id="GO:0046872">
    <property type="term" value="F:metal ion binding"/>
    <property type="evidence" value="ECO:0007669"/>
    <property type="project" value="UniProtKB-KW"/>
</dbReference>
<keyword evidence="3 13" id="KW-0378">Hydrolase</keyword>
<dbReference type="EMBL" id="AMBO01000268">
    <property type="protein sequence ID" value="EKD03172.1"/>
    <property type="molecule type" value="Genomic_DNA"/>
</dbReference>
<dbReference type="InParanoid" id="K1VUJ0"/>
<comment type="cofactor">
    <cofactor evidence="12">
        <name>Mg(2+)</name>
        <dbReference type="ChEBI" id="CHEBI:18420"/>
    </cofactor>
    <text evidence="12">Binds 2 magnesium ions per subunit.</text>
</comment>
<keyword evidence="12" id="KW-0479">Metal-binding</keyword>
<evidence type="ECO:0000256" key="7">
    <source>
        <dbReference type="ARBA" id="ARBA00042722"/>
    </source>
</evidence>
<evidence type="ECO:0000256" key="10">
    <source>
        <dbReference type="ARBA" id="ARBA00043193"/>
    </source>
</evidence>
<dbReference type="SUPFAM" id="SSF101478">
    <property type="entry name" value="ADP-ribosylglycohydrolase"/>
    <property type="match status" value="1"/>
</dbReference>
<dbReference type="PANTHER" id="PTHR16222">
    <property type="entry name" value="ADP-RIBOSYLGLYCOHYDROLASE"/>
    <property type="match status" value="1"/>
</dbReference>
<dbReference type="InterPro" id="IPR005502">
    <property type="entry name" value="Ribosyl_crysJ1"/>
</dbReference>
<gene>
    <name evidence="13" type="ORF">A1Q2_02621</name>
</gene>
<dbReference type="EC" id="3.2.1.143" evidence="2"/>
<organism evidence="13 14">
    <name type="scientific">Trichosporon asahii var. asahii (strain CBS 8904)</name>
    <name type="common">Yeast</name>
    <dbReference type="NCBI Taxonomy" id="1220162"/>
    <lineage>
        <taxon>Eukaryota</taxon>
        <taxon>Fungi</taxon>
        <taxon>Dikarya</taxon>
        <taxon>Basidiomycota</taxon>
        <taxon>Agaricomycotina</taxon>
        <taxon>Tremellomycetes</taxon>
        <taxon>Trichosporonales</taxon>
        <taxon>Trichosporonaceae</taxon>
        <taxon>Trichosporon</taxon>
    </lineage>
</organism>
<feature type="binding site" evidence="12">
    <location>
        <position position="228"/>
    </location>
    <ligand>
        <name>Mg(2+)</name>
        <dbReference type="ChEBI" id="CHEBI:18420"/>
        <label>1</label>
    </ligand>
</feature>
<comment type="similarity">
    <text evidence="1">Belongs to the ADP-ribosylglycohydrolase family.</text>
</comment>
<accession>K1VUJ0</accession>
<proteinExistence type="inferred from homology"/>
<evidence type="ECO:0000256" key="1">
    <source>
        <dbReference type="ARBA" id="ARBA00010702"/>
    </source>
</evidence>
<evidence type="ECO:0000256" key="12">
    <source>
        <dbReference type="PIRSR" id="PIRSR605502-1"/>
    </source>
</evidence>
<dbReference type="Gene3D" id="1.10.4080.10">
    <property type="entry name" value="ADP-ribosylation/Crystallin J1"/>
    <property type="match status" value="2"/>
</dbReference>
<evidence type="ECO:0000256" key="11">
    <source>
        <dbReference type="ARBA" id="ARBA00049015"/>
    </source>
</evidence>
<dbReference type="GO" id="GO:0004649">
    <property type="term" value="F:poly(ADP-ribose) glycohydrolase activity"/>
    <property type="evidence" value="ECO:0007669"/>
    <property type="project" value="UniProtKB-EC"/>
</dbReference>
<comment type="catalytic activity">
    <reaction evidence="11">
        <text>alpha-NAD(+) + H2O = ADP-D-ribose + nicotinamide + H(+)</text>
        <dbReference type="Rhea" id="RHEA:68792"/>
        <dbReference type="ChEBI" id="CHEBI:15377"/>
        <dbReference type="ChEBI" id="CHEBI:15378"/>
        <dbReference type="ChEBI" id="CHEBI:17154"/>
        <dbReference type="ChEBI" id="CHEBI:57967"/>
        <dbReference type="ChEBI" id="CHEBI:77017"/>
    </reaction>
</comment>
<sequence>MTLLSLEEVQKQRARATVVAAAVGDALGANYSSKPELLAALGDGPVVFTKGRPWQKGEWTSSTAMAVPVLECVAENWKMRIISAREEAERSEHGNRALARSFPIAIGHLGEGREPQLVRDVWSAVTLTQHQREVIQAAQLLALGLRNAILTGEPDFKNQVKHLPDTTPEQNDAWTARVAEAEKSTPEAYTKTNNTAVGALQAAIAANAGATDVKTVLERSVRAGGECDRVACIAGAISGARSGSEPSEWREGVWGEPLPMPGQASVILEAYVDRAIKKQLQ</sequence>
<evidence type="ECO:0000256" key="2">
    <source>
        <dbReference type="ARBA" id="ARBA00012255"/>
    </source>
</evidence>
<dbReference type="InterPro" id="IPR050792">
    <property type="entry name" value="ADP-ribosylglycohydrolase"/>
</dbReference>
<name>K1VUJ0_TRIAC</name>
<keyword evidence="12" id="KW-0460">Magnesium</keyword>
<reference evidence="13 14" key="1">
    <citation type="journal article" date="2012" name="Eukaryot. Cell">
        <title>Genome sequence of the Trichosporon asahii environmental strain CBS 8904.</title>
        <authorList>
            <person name="Yang R.Y."/>
            <person name="Li H.T."/>
            <person name="Zhu H."/>
            <person name="Zhou G.P."/>
            <person name="Wang M."/>
            <person name="Wang L."/>
        </authorList>
    </citation>
    <scope>NUCLEOTIDE SEQUENCE [LARGE SCALE GENOMIC DNA]</scope>
    <source>
        <strain evidence="13 14">CBS 8904</strain>
    </source>
</reference>
<protein>
    <recommendedName>
        <fullName evidence="4">ADP-ribosylhydrolase ARH3</fullName>
        <ecNumber evidence="2">3.2.1.143</ecNumber>
    </recommendedName>
    <alternativeName>
        <fullName evidence="5">ADP-ribose glycohydrolase ARH3</fullName>
    </alternativeName>
    <alternativeName>
        <fullName evidence="6">ADP-ribosylhydrolase 3</fullName>
    </alternativeName>
    <alternativeName>
        <fullName evidence="9">O-acetyl-ADP-ribose deacetylase ARH3</fullName>
    </alternativeName>
    <alternativeName>
        <fullName evidence="10">Poly(ADP-ribose) glycohydrolase ARH3</fullName>
    </alternativeName>
    <alternativeName>
        <fullName evidence="8">[Protein ADP-ribosylarginine] hydrolase-like protein 2</fullName>
    </alternativeName>
    <alternativeName>
        <fullName evidence="7">[Protein ADP-ribosylserine] hydrolase</fullName>
    </alternativeName>
</protein>
<evidence type="ECO:0000256" key="6">
    <source>
        <dbReference type="ARBA" id="ARBA00042471"/>
    </source>
</evidence>
<evidence type="ECO:0000256" key="8">
    <source>
        <dbReference type="ARBA" id="ARBA00042850"/>
    </source>
</evidence>
<dbReference type="Proteomes" id="UP000006757">
    <property type="component" value="Unassembled WGS sequence"/>
</dbReference>
<evidence type="ECO:0000256" key="3">
    <source>
        <dbReference type="ARBA" id="ARBA00022801"/>
    </source>
</evidence>